<proteinExistence type="predicted"/>
<dbReference type="AlphaFoldDB" id="A0A0E9XLX3"/>
<protein>
    <submittedName>
        <fullName evidence="1">Uncharacterized protein</fullName>
    </submittedName>
</protein>
<evidence type="ECO:0000313" key="1">
    <source>
        <dbReference type="EMBL" id="JAI03417.1"/>
    </source>
</evidence>
<reference evidence="1" key="1">
    <citation type="submission" date="2014-11" db="EMBL/GenBank/DDBJ databases">
        <authorList>
            <person name="Amaro Gonzalez C."/>
        </authorList>
    </citation>
    <scope>NUCLEOTIDE SEQUENCE</scope>
</reference>
<sequence>MIYLPVTPGLTNWVSTVLLHRLINKRRFSRPKSPLPFQG</sequence>
<reference evidence="1" key="2">
    <citation type="journal article" date="2015" name="Fish Shellfish Immunol.">
        <title>Early steps in the European eel (Anguilla anguilla)-Vibrio vulnificus interaction in the gills: Role of the RtxA13 toxin.</title>
        <authorList>
            <person name="Callol A."/>
            <person name="Pajuelo D."/>
            <person name="Ebbesson L."/>
            <person name="Teles M."/>
            <person name="MacKenzie S."/>
            <person name="Amaro C."/>
        </authorList>
    </citation>
    <scope>NUCLEOTIDE SEQUENCE</scope>
</reference>
<dbReference type="EMBL" id="GBXM01005161">
    <property type="protein sequence ID" value="JAI03417.1"/>
    <property type="molecule type" value="Transcribed_RNA"/>
</dbReference>
<organism evidence="1">
    <name type="scientific">Anguilla anguilla</name>
    <name type="common">European freshwater eel</name>
    <name type="synonym">Muraena anguilla</name>
    <dbReference type="NCBI Taxonomy" id="7936"/>
    <lineage>
        <taxon>Eukaryota</taxon>
        <taxon>Metazoa</taxon>
        <taxon>Chordata</taxon>
        <taxon>Craniata</taxon>
        <taxon>Vertebrata</taxon>
        <taxon>Euteleostomi</taxon>
        <taxon>Actinopterygii</taxon>
        <taxon>Neopterygii</taxon>
        <taxon>Teleostei</taxon>
        <taxon>Anguilliformes</taxon>
        <taxon>Anguillidae</taxon>
        <taxon>Anguilla</taxon>
    </lineage>
</organism>
<accession>A0A0E9XLX3</accession>
<name>A0A0E9XLX3_ANGAN</name>